<evidence type="ECO:0000256" key="1">
    <source>
        <dbReference type="SAM" id="MobiDB-lite"/>
    </source>
</evidence>
<dbReference type="AlphaFoldDB" id="A0A136IKU5"/>
<organism evidence="2 3">
    <name type="scientific">Microdochium bolleyi</name>
    <dbReference type="NCBI Taxonomy" id="196109"/>
    <lineage>
        <taxon>Eukaryota</taxon>
        <taxon>Fungi</taxon>
        <taxon>Dikarya</taxon>
        <taxon>Ascomycota</taxon>
        <taxon>Pezizomycotina</taxon>
        <taxon>Sordariomycetes</taxon>
        <taxon>Xylariomycetidae</taxon>
        <taxon>Xylariales</taxon>
        <taxon>Microdochiaceae</taxon>
        <taxon>Microdochium</taxon>
    </lineage>
</organism>
<protein>
    <submittedName>
        <fullName evidence="2">Uncharacterized protein</fullName>
    </submittedName>
</protein>
<dbReference type="Proteomes" id="UP000070501">
    <property type="component" value="Unassembled WGS sequence"/>
</dbReference>
<dbReference type="OrthoDB" id="4161186at2759"/>
<gene>
    <name evidence="2" type="ORF">Micbo1qcDRAFT_169273</name>
</gene>
<evidence type="ECO:0000313" key="2">
    <source>
        <dbReference type="EMBL" id="KXJ85597.1"/>
    </source>
</evidence>
<feature type="compositionally biased region" description="Polar residues" evidence="1">
    <location>
        <begin position="31"/>
        <end position="47"/>
    </location>
</feature>
<dbReference type="EMBL" id="KQ964278">
    <property type="protein sequence ID" value="KXJ85597.1"/>
    <property type="molecule type" value="Genomic_DNA"/>
</dbReference>
<reference evidence="3" key="1">
    <citation type="submission" date="2016-02" db="EMBL/GenBank/DDBJ databases">
        <title>Draft genome sequence of Microdochium bolleyi, a fungal endophyte of beachgrass.</title>
        <authorList>
            <consortium name="DOE Joint Genome Institute"/>
            <person name="David A.S."/>
            <person name="May G."/>
            <person name="Haridas S."/>
            <person name="Lim J."/>
            <person name="Wang M."/>
            <person name="Labutti K."/>
            <person name="Lipzen A."/>
            <person name="Barry K."/>
            <person name="Grigoriev I.V."/>
        </authorList>
    </citation>
    <scope>NUCLEOTIDE SEQUENCE [LARGE SCALE GENOMIC DNA]</scope>
    <source>
        <strain evidence="3">J235TASD1</strain>
    </source>
</reference>
<evidence type="ECO:0000313" key="3">
    <source>
        <dbReference type="Proteomes" id="UP000070501"/>
    </source>
</evidence>
<proteinExistence type="predicted"/>
<sequence length="168" mass="18750">MDKAVLWLNDVPKANPVTPELPVVLGKHLLSASSHYPPTPPASSHQPSMAEEAGRTSPDPTCSNKWQRRRRGSRGSEADENDPEDYSASGDCIRYNTPRAVKPTHPRLDRTPTASSTTSRSDRSNYSRPSRSTTKRIRRLEVADNKFFVLQIDRGDKRMPAALKQELA</sequence>
<keyword evidence="3" id="KW-1185">Reference proteome</keyword>
<name>A0A136IKU5_9PEZI</name>
<feature type="region of interest" description="Disordered" evidence="1">
    <location>
        <begin position="31"/>
        <end position="136"/>
    </location>
</feature>
<dbReference type="InParanoid" id="A0A136IKU5"/>
<accession>A0A136IKU5</accession>